<protein>
    <submittedName>
        <fullName evidence="1">Uncharacterized protein</fullName>
    </submittedName>
</protein>
<name>A0A0A9FCK9_ARUDO</name>
<reference evidence="1" key="1">
    <citation type="submission" date="2014-09" db="EMBL/GenBank/DDBJ databases">
        <authorList>
            <person name="Magalhaes I.L.F."/>
            <person name="Oliveira U."/>
            <person name="Santos F.R."/>
            <person name="Vidigal T.H.D.A."/>
            <person name="Brescovit A.D."/>
            <person name="Santos A.J."/>
        </authorList>
    </citation>
    <scope>NUCLEOTIDE SEQUENCE</scope>
    <source>
        <tissue evidence="1">Shoot tissue taken approximately 20 cm above the soil surface</tissue>
    </source>
</reference>
<organism evidence="1">
    <name type="scientific">Arundo donax</name>
    <name type="common">Giant reed</name>
    <name type="synonym">Donax arundinaceus</name>
    <dbReference type="NCBI Taxonomy" id="35708"/>
    <lineage>
        <taxon>Eukaryota</taxon>
        <taxon>Viridiplantae</taxon>
        <taxon>Streptophyta</taxon>
        <taxon>Embryophyta</taxon>
        <taxon>Tracheophyta</taxon>
        <taxon>Spermatophyta</taxon>
        <taxon>Magnoliopsida</taxon>
        <taxon>Liliopsida</taxon>
        <taxon>Poales</taxon>
        <taxon>Poaceae</taxon>
        <taxon>PACMAD clade</taxon>
        <taxon>Arundinoideae</taxon>
        <taxon>Arundineae</taxon>
        <taxon>Arundo</taxon>
    </lineage>
</organism>
<evidence type="ECO:0000313" key="1">
    <source>
        <dbReference type="EMBL" id="JAE08954.1"/>
    </source>
</evidence>
<accession>A0A0A9FCK9</accession>
<reference evidence="1" key="2">
    <citation type="journal article" date="2015" name="Data Brief">
        <title>Shoot transcriptome of the giant reed, Arundo donax.</title>
        <authorList>
            <person name="Barrero R.A."/>
            <person name="Guerrero F.D."/>
            <person name="Moolhuijzen P."/>
            <person name="Goolsby J.A."/>
            <person name="Tidwell J."/>
            <person name="Bellgard S.E."/>
            <person name="Bellgard M.I."/>
        </authorList>
    </citation>
    <scope>NUCLEOTIDE SEQUENCE</scope>
    <source>
        <tissue evidence="1">Shoot tissue taken approximately 20 cm above the soil surface</tissue>
    </source>
</reference>
<sequence>MVRIFLKFKDQKLVFAYVFSWVTFTNL</sequence>
<proteinExistence type="predicted"/>
<dbReference type="AlphaFoldDB" id="A0A0A9FCK9"/>
<dbReference type="EMBL" id="GBRH01188942">
    <property type="protein sequence ID" value="JAE08954.1"/>
    <property type="molecule type" value="Transcribed_RNA"/>
</dbReference>